<reference evidence="2" key="1">
    <citation type="submission" date="2021-12" db="EMBL/GenBank/DDBJ databases">
        <title>Comparative genomics, transcriptomics and evolutionary studies reveal genomic signatures of adaptation to plant cell wall in hemibiotrophic fungi.</title>
        <authorList>
            <consortium name="DOE Joint Genome Institute"/>
            <person name="Baroncelli R."/>
            <person name="Diaz J.F."/>
            <person name="Benocci T."/>
            <person name="Peng M."/>
            <person name="Battaglia E."/>
            <person name="Haridas S."/>
            <person name="Andreopoulos W."/>
            <person name="Labutti K."/>
            <person name="Pangilinan J."/>
            <person name="Floch G.L."/>
            <person name="Makela M.R."/>
            <person name="Henrissat B."/>
            <person name="Grigoriev I.V."/>
            <person name="Crouch J.A."/>
            <person name="De Vries R.P."/>
            <person name="Sukno S.A."/>
            <person name="Thon M.R."/>
        </authorList>
    </citation>
    <scope>NUCLEOTIDE SEQUENCE</scope>
    <source>
        <strain evidence="2">CBS 112980</strain>
    </source>
</reference>
<evidence type="ECO:0000313" key="3">
    <source>
        <dbReference type="Proteomes" id="UP001244207"/>
    </source>
</evidence>
<gene>
    <name evidence="2" type="ORF">BDZ83DRAFT_796419</name>
</gene>
<keyword evidence="3" id="KW-1185">Reference proteome</keyword>
<dbReference type="GeneID" id="85399767"/>
<dbReference type="Proteomes" id="UP001244207">
    <property type="component" value="Unassembled WGS sequence"/>
</dbReference>
<keyword evidence="1" id="KW-0812">Transmembrane</keyword>
<dbReference type="RefSeq" id="XP_060359810.1">
    <property type="nucleotide sequence ID" value="XM_060515869.1"/>
</dbReference>
<dbReference type="AlphaFoldDB" id="A0AAD8UFJ4"/>
<feature type="transmembrane region" description="Helical" evidence="1">
    <location>
        <begin position="256"/>
        <end position="276"/>
    </location>
</feature>
<organism evidence="2 3">
    <name type="scientific">Glomerella acutata</name>
    <name type="common">Colletotrichum acutatum</name>
    <dbReference type="NCBI Taxonomy" id="27357"/>
    <lineage>
        <taxon>Eukaryota</taxon>
        <taxon>Fungi</taxon>
        <taxon>Dikarya</taxon>
        <taxon>Ascomycota</taxon>
        <taxon>Pezizomycotina</taxon>
        <taxon>Sordariomycetes</taxon>
        <taxon>Hypocreomycetidae</taxon>
        <taxon>Glomerellales</taxon>
        <taxon>Glomerellaceae</taxon>
        <taxon>Colletotrichum</taxon>
        <taxon>Colletotrichum acutatum species complex</taxon>
    </lineage>
</organism>
<dbReference type="EMBL" id="JAHMHS010000136">
    <property type="protein sequence ID" value="KAK1713757.1"/>
    <property type="molecule type" value="Genomic_DNA"/>
</dbReference>
<keyword evidence="1" id="KW-1133">Transmembrane helix</keyword>
<keyword evidence="1" id="KW-0472">Membrane</keyword>
<sequence>MASTKTTWDSVVAEIPDDRVITFCKEGHFCFVIGNDTDLPLKIFVSPEKMTKASPGVFESNWQKKGQRVGEMQRDNSQVMLILLAIIHDEKRFIPDKVRVIELYGLLTHARVYGLTGSLGPHLENWMPTEKERTDSPDKEYVAWIAWEIGAKEIYNEMVNYLGSKCSGDGKGGIQWPEIPDPIEIYLAEAKITDDIVKVRNRLLDFMFTELRKTMNLDESDRKHCVKIESTDNNPDYEECTFQVQSIMNEEQLTRIWAAAGIDVAALLLLLLLLYLTPWRPG</sequence>
<evidence type="ECO:0000256" key="1">
    <source>
        <dbReference type="SAM" id="Phobius"/>
    </source>
</evidence>
<protein>
    <submittedName>
        <fullName evidence="2">Uncharacterized protein</fullName>
    </submittedName>
</protein>
<evidence type="ECO:0000313" key="2">
    <source>
        <dbReference type="EMBL" id="KAK1713757.1"/>
    </source>
</evidence>
<name>A0AAD8UFJ4_GLOAC</name>
<proteinExistence type="predicted"/>
<comment type="caution">
    <text evidence="2">The sequence shown here is derived from an EMBL/GenBank/DDBJ whole genome shotgun (WGS) entry which is preliminary data.</text>
</comment>
<accession>A0AAD8UFJ4</accession>